<feature type="region of interest" description="Disordered" evidence="2">
    <location>
        <begin position="182"/>
        <end position="203"/>
    </location>
</feature>
<dbReference type="GO" id="GO:0006754">
    <property type="term" value="P:ATP biosynthetic process"/>
    <property type="evidence" value="ECO:0007669"/>
    <property type="project" value="TreeGrafter"/>
</dbReference>
<dbReference type="SUPFAM" id="SSF55811">
    <property type="entry name" value="Nudix"/>
    <property type="match status" value="1"/>
</dbReference>
<dbReference type="PANTHER" id="PTHR21340:SF0">
    <property type="entry name" value="BIS(5'-NUCLEOSYL)-TETRAPHOSPHATASE [ASYMMETRICAL]"/>
    <property type="match status" value="1"/>
</dbReference>
<dbReference type="Proteomes" id="UP000177528">
    <property type="component" value="Unassembled WGS sequence"/>
</dbReference>
<organism evidence="4 5">
    <name type="scientific">Candidatus Andersenbacteria bacterium RIFCSPHIGHO2_12_FULL_45_11</name>
    <dbReference type="NCBI Taxonomy" id="1797281"/>
    <lineage>
        <taxon>Bacteria</taxon>
        <taxon>Candidatus Anderseniibacteriota</taxon>
    </lineage>
</organism>
<feature type="compositionally biased region" description="Basic residues" evidence="2">
    <location>
        <begin position="189"/>
        <end position="203"/>
    </location>
</feature>
<accession>A0A1G1X3C5</accession>
<gene>
    <name evidence="4" type="ORF">A3D99_03235</name>
</gene>
<keyword evidence="1" id="KW-0378">Hydrolase</keyword>
<evidence type="ECO:0000313" key="4">
    <source>
        <dbReference type="EMBL" id="OGY34483.1"/>
    </source>
</evidence>
<evidence type="ECO:0000256" key="1">
    <source>
        <dbReference type="ARBA" id="ARBA00022801"/>
    </source>
</evidence>
<dbReference type="GO" id="GO:0004081">
    <property type="term" value="F:bis(5'-nucleosyl)-tetraphosphatase (asymmetrical) activity"/>
    <property type="evidence" value="ECO:0007669"/>
    <property type="project" value="TreeGrafter"/>
</dbReference>
<dbReference type="InterPro" id="IPR000086">
    <property type="entry name" value="NUDIX_hydrolase_dom"/>
</dbReference>
<dbReference type="GO" id="GO:0006167">
    <property type="term" value="P:AMP biosynthetic process"/>
    <property type="evidence" value="ECO:0007669"/>
    <property type="project" value="TreeGrafter"/>
</dbReference>
<dbReference type="InterPro" id="IPR015797">
    <property type="entry name" value="NUDIX_hydrolase-like_dom_sf"/>
</dbReference>
<dbReference type="PROSITE" id="PS51462">
    <property type="entry name" value="NUDIX"/>
    <property type="match status" value="1"/>
</dbReference>
<comment type="caution">
    <text evidence="4">The sequence shown here is derived from an EMBL/GenBank/DDBJ whole genome shotgun (WGS) entry which is preliminary data.</text>
</comment>
<dbReference type="Gene3D" id="3.90.79.10">
    <property type="entry name" value="Nucleoside Triphosphate Pyrophosphohydrolase"/>
    <property type="match status" value="1"/>
</dbReference>
<reference evidence="4 5" key="1">
    <citation type="journal article" date="2016" name="Nat. Commun.">
        <title>Thousands of microbial genomes shed light on interconnected biogeochemical processes in an aquifer system.</title>
        <authorList>
            <person name="Anantharaman K."/>
            <person name="Brown C.T."/>
            <person name="Hug L.A."/>
            <person name="Sharon I."/>
            <person name="Castelle C.J."/>
            <person name="Probst A.J."/>
            <person name="Thomas B.C."/>
            <person name="Singh A."/>
            <person name="Wilkins M.J."/>
            <person name="Karaoz U."/>
            <person name="Brodie E.L."/>
            <person name="Williams K.H."/>
            <person name="Hubbard S.S."/>
            <person name="Banfield J.F."/>
        </authorList>
    </citation>
    <scope>NUCLEOTIDE SEQUENCE [LARGE SCALE GENOMIC DNA]</scope>
</reference>
<dbReference type="PANTHER" id="PTHR21340">
    <property type="entry name" value="DIADENOSINE 5,5-P1,P4-TETRAPHOSPHATE PYROPHOSPHOHYDROLASE MUTT"/>
    <property type="match status" value="1"/>
</dbReference>
<name>A0A1G1X3C5_9BACT</name>
<sequence length="203" mass="22912">MTPPVPPPIRIRKTATHKQVVRRIKPVRKAQHARPPKKVRRELSAGGVVVRQERGGWFVALLKTEHRRGPVWVLPKGHVELDRQERIADAAKREAEEEAGVTGLTVREQLGITKFVFQAEEALVKKTVHYFLMVTVNAQLQPQAEEGFVEAGWFPIGVAITMLEYDTDQDIVAKAQAILEGKPMPEKKPAHHPRTSRSIRIHS</sequence>
<evidence type="ECO:0000259" key="3">
    <source>
        <dbReference type="PROSITE" id="PS51462"/>
    </source>
</evidence>
<protein>
    <recommendedName>
        <fullName evidence="3">Nudix hydrolase domain-containing protein</fullName>
    </recommendedName>
</protein>
<dbReference type="AlphaFoldDB" id="A0A1G1X3C5"/>
<evidence type="ECO:0000256" key="2">
    <source>
        <dbReference type="SAM" id="MobiDB-lite"/>
    </source>
</evidence>
<dbReference type="InterPro" id="IPR051325">
    <property type="entry name" value="Nudix_hydrolase_domain"/>
</dbReference>
<feature type="domain" description="Nudix hydrolase" evidence="3">
    <location>
        <begin position="40"/>
        <end position="177"/>
    </location>
</feature>
<proteinExistence type="predicted"/>
<dbReference type="EMBL" id="MHHR01000013">
    <property type="protein sequence ID" value="OGY34483.1"/>
    <property type="molecule type" value="Genomic_DNA"/>
</dbReference>
<evidence type="ECO:0000313" key="5">
    <source>
        <dbReference type="Proteomes" id="UP000177528"/>
    </source>
</evidence>
<dbReference type="Pfam" id="PF00293">
    <property type="entry name" value="NUDIX"/>
    <property type="match status" value="1"/>
</dbReference>